<feature type="region of interest" description="Disordered" evidence="1">
    <location>
        <begin position="1"/>
        <end position="26"/>
    </location>
</feature>
<dbReference type="AlphaFoldDB" id="A0A1D8NAB9"/>
<feature type="compositionally biased region" description="Polar residues" evidence="1">
    <location>
        <begin position="1"/>
        <end position="10"/>
    </location>
</feature>
<dbReference type="EMBL" id="CP017555">
    <property type="protein sequence ID" value="AOW02581.1"/>
    <property type="molecule type" value="Genomic_DNA"/>
</dbReference>
<proteinExistence type="predicted"/>
<reference evidence="2 3" key="1">
    <citation type="journal article" date="2016" name="PLoS ONE">
        <title>Sequence Assembly of Yarrowia lipolytica Strain W29/CLIB89 Shows Transposable Element Diversity.</title>
        <authorList>
            <person name="Magnan C."/>
            <person name="Yu J."/>
            <person name="Chang I."/>
            <person name="Jahn E."/>
            <person name="Kanomata Y."/>
            <person name="Wu J."/>
            <person name="Zeller M."/>
            <person name="Oakes M."/>
            <person name="Baldi P."/>
            <person name="Sandmeyer S."/>
        </authorList>
    </citation>
    <scope>NUCLEOTIDE SEQUENCE [LARGE SCALE GENOMIC DNA]</scope>
    <source>
        <strain evidence="3">CLIB89(W29)</strain>
    </source>
</reference>
<dbReference type="Proteomes" id="UP000182444">
    <property type="component" value="Chromosome 1C"/>
</dbReference>
<feature type="compositionally biased region" description="Basic and acidic residues" evidence="1">
    <location>
        <begin position="11"/>
        <end position="26"/>
    </location>
</feature>
<evidence type="ECO:0000313" key="2">
    <source>
        <dbReference type="EMBL" id="AOW02581.1"/>
    </source>
</evidence>
<protein>
    <submittedName>
        <fullName evidence="2">Uncharacterized protein</fullName>
    </submittedName>
</protein>
<sequence length="150" mass="16413">MTSQWASLQTKGKEQHVSGGRGCKEGKGERCTAGQALEAFNSQEASVDNNGRFTEMSALAEAGGVVCAPAGSFVESRGLDLRGEWLIRSNRHSNLGRDPCDGRDRHCFTLTIARIPRGNVRARQIIAKAATRVRKNGGQRRRSKMQRQTS</sequence>
<dbReference type="RefSeq" id="XP_068138364.1">
    <property type="nucleotide sequence ID" value="XM_068282263.1"/>
</dbReference>
<accession>A0A1D8NAB9</accession>
<organism evidence="2 3">
    <name type="scientific">Yarrowia lipolytica</name>
    <name type="common">Candida lipolytica</name>
    <dbReference type="NCBI Taxonomy" id="4952"/>
    <lineage>
        <taxon>Eukaryota</taxon>
        <taxon>Fungi</taxon>
        <taxon>Dikarya</taxon>
        <taxon>Ascomycota</taxon>
        <taxon>Saccharomycotina</taxon>
        <taxon>Dipodascomycetes</taxon>
        <taxon>Dipodascales</taxon>
        <taxon>Dipodascales incertae sedis</taxon>
        <taxon>Yarrowia</taxon>
    </lineage>
</organism>
<name>A0A1D8NAB9_YARLL</name>
<gene>
    <name evidence="2" type="ORF">YALI1_C13142g</name>
</gene>
<dbReference type="GeneID" id="94582901"/>
<dbReference type="VEuPathDB" id="FungiDB:YALI1_C13142g"/>
<evidence type="ECO:0000256" key="1">
    <source>
        <dbReference type="SAM" id="MobiDB-lite"/>
    </source>
</evidence>
<evidence type="ECO:0000313" key="3">
    <source>
        <dbReference type="Proteomes" id="UP000182444"/>
    </source>
</evidence>